<dbReference type="PANTHER" id="PTHR30348:SF14">
    <property type="entry name" value="BLR8050 PROTEIN"/>
    <property type="match status" value="1"/>
</dbReference>
<evidence type="ECO:0000313" key="2">
    <source>
        <dbReference type="Proteomes" id="UP000317894"/>
    </source>
</evidence>
<dbReference type="Gene3D" id="3.20.20.410">
    <property type="entry name" value="Protein of unknown function UPF0759"/>
    <property type="match status" value="1"/>
</dbReference>
<dbReference type="EMBL" id="VJWA01000001">
    <property type="protein sequence ID" value="TRW16957.1"/>
    <property type="molecule type" value="Genomic_DNA"/>
</dbReference>
<dbReference type="Proteomes" id="UP000317894">
    <property type="component" value="Unassembled WGS sequence"/>
</dbReference>
<sequence>MTGSCRIGTAGWSIPGAVAGAFPDAGSHLERYATVFPAVEINSSFHRPHRRSTYERWAAATPANFRFAVKLPKQISHVLRLVDAEAPLATFLDEAGGLGDRLGVLLLQLPPKLAFDEGIAAAFFEMLQARRPGGAALVCEPRHASWFTPDAEACLTDHEVARVAADPVLAPGGERPGGWPGLAYHRLHGSPRVYHSAYGPERLDALAATFTPADTWCIFDNTASSAATGDALYLQSLVSPDQAPRSS</sequence>
<dbReference type="OrthoDB" id="9780310at2"/>
<name>A0A552UFF1_9SPHN</name>
<comment type="caution">
    <text evidence="1">The sequence shown here is derived from an EMBL/GenBank/DDBJ whole genome shotgun (WGS) entry which is preliminary data.</text>
</comment>
<dbReference type="AlphaFoldDB" id="A0A552UFF1"/>
<dbReference type="RefSeq" id="WP_143554501.1">
    <property type="nucleotide sequence ID" value="NZ_VJWA01000001.1"/>
</dbReference>
<protein>
    <submittedName>
        <fullName evidence="1">DUF72 domain-containing protein</fullName>
    </submittedName>
</protein>
<reference evidence="1 2" key="1">
    <citation type="submission" date="2019-07" db="EMBL/GenBank/DDBJ databases">
        <title>Novel species isolated from glacier.</title>
        <authorList>
            <person name="Liu Q."/>
            <person name="Xin Y.-H."/>
        </authorList>
    </citation>
    <scope>NUCLEOTIDE SEQUENCE [LARGE SCALE GENOMIC DNA]</scope>
    <source>
        <strain evidence="1 2">LB1R16</strain>
    </source>
</reference>
<dbReference type="InterPro" id="IPR002763">
    <property type="entry name" value="DUF72"/>
</dbReference>
<dbReference type="PANTHER" id="PTHR30348">
    <property type="entry name" value="UNCHARACTERIZED PROTEIN YECE"/>
    <property type="match status" value="1"/>
</dbReference>
<dbReference type="Pfam" id="PF01904">
    <property type="entry name" value="DUF72"/>
    <property type="match status" value="1"/>
</dbReference>
<keyword evidence="2" id="KW-1185">Reference proteome</keyword>
<gene>
    <name evidence="1" type="ORF">FMM06_01745</name>
</gene>
<accession>A0A552UFF1</accession>
<evidence type="ECO:0000313" key="1">
    <source>
        <dbReference type="EMBL" id="TRW16957.1"/>
    </source>
</evidence>
<proteinExistence type="predicted"/>
<organism evidence="1 2">
    <name type="scientific">Glacieibacterium frigidum</name>
    <dbReference type="NCBI Taxonomy" id="2593303"/>
    <lineage>
        <taxon>Bacteria</taxon>
        <taxon>Pseudomonadati</taxon>
        <taxon>Pseudomonadota</taxon>
        <taxon>Alphaproteobacteria</taxon>
        <taxon>Sphingomonadales</taxon>
        <taxon>Sphingosinicellaceae</taxon>
        <taxon>Glacieibacterium</taxon>
    </lineage>
</organism>
<dbReference type="InterPro" id="IPR036520">
    <property type="entry name" value="UPF0759_sf"/>
</dbReference>
<dbReference type="SUPFAM" id="SSF117396">
    <property type="entry name" value="TM1631-like"/>
    <property type="match status" value="1"/>
</dbReference>